<dbReference type="OrthoDB" id="1577640at2759"/>
<evidence type="ECO:0000313" key="1">
    <source>
        <dbReference type="EMBL" id="OOF93410.1"/>
    </source>
</evidence>
<gene>
    <name evidence="1" type="ORF">ASPCADRAFT_29799</name>
</gene>
<protein>
    <recommendedName>
        <fullName evidence="3">Nucleoside phosphorylase domain-containing protein</fullName>
    </recommendedName>
</protein>
<feature type="non-terminal residue" evidence="1">
    <location>
        <position position="1"/>
    </location>
</feature>
<keyword evidence="2" id="KW-1185">Reference proteome</keyword>
<name>A0A1R3RG01_ASPC5</name>
<dbReference type="VEuPathDB" id="FungiDB:ASPCADRAFT_29799"/>
<dbReference type="STRING" id="602072.A0A1R3RG01"/>
<organism evidence="1 2">
    <name type="scientific">Aspergillus carbonarius (strain ITEM 5010)</name>
    <dbReference type="NCBI Taxonomy" id="602072"/>
    <lineage>
        <taxon>Eukaryota</taxon>
        <taxon>Fungi</taxon>
        <taxon>Dikarya</taxon>
        <taxon>Ascomycota</taxon>
        <taxon>Pezizomycotina</taxon>
        <taxon>Eurotiomycetes</taxon>
        <taxon>Eurotiomycetidae</taxon>
        <taxon>Eurotiales</taxon>
        <taxon>Aspergillaceae</taxon>
        <taxon>Aspergillus</taxon>
        <taxon>Aspergillus subgen. Circumdati</taxon>
    </lineage>
</organism>
<accession>A0A1R3RG01</accession>
<dbReference type="Gene3D" id="3.40.50.1580">
    <property type="entry name" value="Nucleoside phosphorylase domain"/>
    <property type="match status" value="1"/>
</dbReference>
<dbReference type="InterPro" id="IPR053137">
    <property type="entry name" value="NLR-like"/>
</dbReference>
<feature type="non-terminal residue" evidence="1">
    <location>
        <position position="310"/>
    </location>
</feature>
<dbReference type="AlphaFoldDB" id="A0A1R3RG01"/>
<dbReference type="PANTHER" id="PTHR46082">
    <property type="entry name" value="ATP/GTP-BINDING PROTEIN-RELATED"/>
    <property type="match status" value="1"/>
</dbReference>
<dbReference type="EMBL" id="KV907504">
    <property type="protein sequence ID" value="OOF93410.1"/>
    <property type="molecule type" value="Genomic_DNA"/>
</dbReference>
<dbReference type="PANTHER" id="PTHR46082:SF11">
    <property type="entry name" value="AAA+ ATPASE DOMAIN-CONTAINING PROTEIN-RELATED"/>
    <property type="match status" value="1"/>
</dbReference>
<evidence type="ECO:0008006" key="3">
    <source>
        <dbReference type="Google" id="ProtNLM"/>
    </source>
</evidence>
<dbReference type="OMA" id="YTVGLIY"/>
<dbReference type="Proteomes" id="UP000188318">
    <property type="component" value="Unassembled WGS sequence"/>
</dbReference>
<evidence type="ECO:0000313" key="2">
    <source>
        <dbReference type="Proteomes" id="UP000188318"/>
    </source>
</evidence>
<sequence length="310" mass="33447">DYTLAWITSDPLSLTAAQSMLDEQHAPLAQPQSDLNRYTLGRIVTHNIVIVALSGPGPICAATSATNMRRTFPNLRFGLLVSPAGGVPTPTDAGQIRLGDVVVSKPQLGHTGVVPYDYGKMQVNGFVRTGITPPPPSELLAAADALEMRRACTQTDTVKRHLSRIDSSLREYDYPGLDRDFLFPAACMHPDPEMSCLHAGCDPRLRVGPRVQDHDDWSSEKSRVVVHRGNVGSGHVVPKSGFIRDCLAQMHDVLCFETEAAGVLHVLGVLVICGISSYCDSHRNEGWVGYAAGVAAAYARELCLNIPAVL</sequence>
<dbReference type="GO" id="GO:0003824">
    <property type="term" value="F:catalytic activity"/>
    <property type="evidence" value="ECO:0007669"/>
    <property type="project" value="InterPro"/>
</dbReference>
<dbReference type="SUPFAM" id="SSF53167">
    <property type="entry name" value="Purine and uridine phosphorylases"/>
    <property type="match status" value="1"/>
</dbReference>
<reference evidence="2" key="1">
    <citation type="journal article" date="2017" name="Genome Biol.">
        <title>Comparative genomics reveals high biological diversity and specific adaptations in the industrially and medically important fungal genus Aspergillus.</title>
        <authorList>
            <person name="de Vries R.P."/>
            <person name="Riley R."/>
            <person name="Wiebenga A."/>
            <person name="Aguilar-Osorio G."/>
            <person name="Amillis S."/>
            <person name="Uchima C.A."/>
            <person name="Anderluh G."/>
            <person name="Asadollahi M."/>
            <person name="Askin M."/>
            <person name="Barry K."/>
            <person name="Battaglia E."/>
            <person name="Bayram O."/>
            <person name="Benocci T."/>
            <person name="Braus-Stromeyer S.A."/>
            <person name="Caldana C."/>
            <person name="Canovas D."/>
            <person name="Cerqueira G.C."/>
            <person name="Chen F."/>
            <person name="Chen W."/>
            <person name="Choi C."/>
            <person name="Clum A."/>
            <person name="Dos Santos R.A."/>
            <person name="Damasio A.R."/>
            <person name="Diallinas G."/>
            <person name="Emri T."/>
            <person name="Fekete E."/>
            <person name="Flipphi M."/>
            <person name="Freyberg S."/>
            <person name="Gallo A."/>
            <person name="Gournas C."/>
            <person name="Habgood R."/>
            <person name="Hainaut M."/>
            <person name="Harispe M.L."/>
            <person name="Henrissat B."/>
            <person name="Hilden K.S."/>
            <person name="Hope R."/>
            <person name="Hossain A."/>
            <person name="Karabika E."/>
            <person name="Karaffa L."/>
            <person name="Karanyi Z."/>
            <person name="Krasevec N."/>
            <person name="Kuo A."/>
            <person name="Kusch H."/>
            <person name="LaButti K."/>
            <person name="Lagendijk E.L."/>
            <person name="Lapidus A."/>
            <person name="Levasseur A."/>
            <person name="Lindquist E."/>
            <person name="Lipzen A."/>
            <person name="Logrieco A.F."/>
            <person name="MacCabe A."/>
            <person name="Maekelae M.R."/>
            <person name="Malavazi I."/>
            <person name="Melin P."/>
            <person name="Meyer V."/>
            <person name="Mielnichuk N."/>
            <person name="Miskei M."/>
            <person name="Molnar A.P."/>
            <person name="Mule G."/>
            <person name="Ngan C.Y."/>
            <person name="Orejas M."/>
            <person name="Orosz E."/>
            <person name="Ouedraogo J.P."/>
            <person name="Overkamp K.M."/>
            <person name="Park H.-S."/>
            <person name="Perrone G."/>
            <person name="Piumi F."/>
            <person name="Punt P.J."/>
            <person name="Ram A.F."/>
            <person name="Ramon A."/>
            <person name="Rauscher S."/>
            <person name="Record E."/>
            <person name="Riano-Pachon D.M."/>
            <person name="Robert V."/>
            <person name="Roehrig J."/>
            <person name="Ruller R."/>
            <person name="Salamov A."/>
            <person name="Salih N.S."/>
            <person name="Samson R.A."/>
            <person name="Sandor E."/>
            <person name="Sanguinetti M."/>
            <person name="Schuetze T."/>
            <person name="Sepcic K."/>
            <person name="Shelest E."/>
            <person name="Sherlock G."/>
            <person name="Sophianopoulou V."/>
            <person name="Squina F.M."/>
            <person name="Sun H."/>
            <person name="Susca A."/>
            <person name="Todd R.B."/>
            <person name="Tsang A."/>
            <person name="Unkles S.E."/>
            <person name="van de Wiele N."/>
            <person name="van Rossen-Uffink D."/>
            <person name="Oliveira J.V."/>
            <person name="Vesth T.C."/>
            <person name="Visser J."/>
            <person name="Yu J.-H."/>
            <person name="Zhou M."/>
            <person name="Andersen M.R."/>
            <person name="Archer D.B."/>
            <person name="Baker S.E."/>
            <person name="Benoit I."/>
            <person name="Brakhage A.A."/>
            <person name="Braus G.H."/>
            <person name="Fischer R."/>
            <person name="Frisvad J.C."/>
            <person name="Goldman G.H."/>
            <person name="Houbraken J."/>
            <person name="Oakley B."/>
            <person name="Pocsi I."/>
            <person name="Scazzocchio C."/>
            <person name="Seiboth B."/>
            <person name="vanKuyk P.A."/>
            <person name="Wortman J."/>
            <person name="Dyer P.S."/>
            <person name="Grigoriev I.V."/>
        </authorList>
    </citation>
    <scope>NUCLEOTIDE SEQUENCE [LARGE SCALE GENOMIC DNA]</scope>
    <source>
        <strain evidence="2">ITEM 5010</strain>
    </source>
</reference>
<dbReference type="GO" id="GO:0009116">
    <property type="term" value="P:nucleoside metabolic process"/>
    <property type="evidence" value="ECO:0007669"/>
    <property type="project" value="InterPro"/>
</dbReference>
<proteinExistence type="predicted"/>
<dbReference type="InterPro" id="IPR035994">
    <property type="entry name" value="Nucleoside_phosphorylase_sf"/>
</dbReference>